<dbReference type="Gene3D" id="3.30.200.20">
    <property type="entry name" value="Phosphorylase Kinase, domain 1"/>
    <property type="match status" value="1"/>
</dbReference>
<evidence type="ECO:0000313" key="2">
    <source>
        <dbReference type="Proteomes" id="UP000887569"/>
    </source>
</evidence>
<organism evidence="2 3">
    <name type="scientific">Parascaris univalens</name>
    <name type="common">Nematode worm</name>
    <dbReference type="NCBI Taxonomy" id="6257"/>
    <lineage>
        <taxon>Eukaryota</taxon>
        <taxon>Metazoa</taxon>
        <taxon>Ecdysozoa</taxon>
        <taxon>Nematoda</taxon>
        <taxon>Chromadorea</taxon>
        <taxon>Rhabditida</taxon>
        <taxon>Spirurina</taxon>
        <taxon>Ascaridomorpha</taxon>
        <taxon>Ascaridoidea</taxon>
        <taxon>Ascarididae</taxon>
        <taxon>Parascaris</taxon>
    </lineage>
</organism>
<keyword evidence="1" id="KW-0547">Nucleotide-binding</keyword>
<keyword evidence="2" id="KW-1185">Reference proteome</keyword>
<keyword evidence="1" id="KW-0067">ATP-binding</keyword>
<evidence type="ECO:0000313" key="3">
    <source>
        <dbReference type="WBParaSite" id="PgR036_g065_t01"/>
    </source>
</evidence>
<name>A0A915BE46_PARUN</name>
<proteinExistence type="predicted"/>
<protein>
    <submittedName>
        <fullName evidence="3">Protein kinase domain-containing protein</fullName>
    </submittedName>
</protein>
<dbReference type="GO" id="GO:0005524">
    <property type="term" value="F:ATP binding"/>
    <property type="evidence" value="ECO:0007669"/>
    <property type="project" value="UniProtKB-UniRule"/>
</dbReference>
<dbReference type="InterPro" id="IPR017441">
    <property type="entry name" value="Protein_kinase_ATP_BS"/>
</dbReference>
<evidence type="ECO:0000256" key="1">
    <source>
        <dbReference type="PROSITE-ProRule" id="PRU10141"/>
    </source>
</evidence>
<dbReference type="Proteomes" id="UP000887569">
    <property type="component" value="Unplaced"/>
</dbReference>
<accession>A0A915BE46</accession>
<dbReference type="SUPFAM" id="SSF56112">
    <property type="entry name" value="Protein kinase-like (PK-like)"/>
    <property type="match status" value="1"/>
</dbReference>
<sequence length="93" mass="10784">NVRTCQCNCVLISIHVLECTYKYYFQFVDEVFAEKKPKILHGYLFGDTIGEGSYGKVKEVLEEYSLVRRAVKIIKATRLRKIPNGRVCFSFVL</sequence>
<dbReference type="AlphaFoldDB" id="A0A915BE46"/>
<dbReference type="WBParaSite" id="PgR036_g065_t01">
    <property type="protein sequence ID" value="PgR036_g065_t01"/>
    <property type="gene ID" value="PgR036_g065"/>
</dbReference>
<dbReference type="InterPro" id="IPR011009">
    <property type="entry name" value="Kinase-like_dom_sf"/>
</dbReference>
<dbReference type="PROSITE" id="PS00107">
    <property type="entry name" value="PROTEIN_KINASE_ATP"/>
    <property type="match status" value="1"/>
</dbReference>
<reference evidence="3" key="1">
    <citation type="submission" date="2022-11" db="UniProtKB">
        <authorList>
            <consortium name="WormBaseParasite"/>
        </authorList>
    </citation>
    <scope>IDENTIFICATION</scope>
</reference>
<feature type="binding site" evidence="1">
    <location>
        <position position="72"/>
    </location>
    <ligand>
        <name>ATP</name>
        <dbReference type="ChEBI" id="CHEBI:30616"/>
    </ligand>
</feature>